<keyword evidence="2" id="KW-0479">Metal-binding</keyword>
<evidence type="ECO:0000256" key="4">
    <source>
        <dbReference type="ARBA" id="ARBA00023004"/>
    </source>
</evidence>
<dbReference type="GO" id="GO:0046872">
    <property type="term" value="F:metal ion binding"/>
    <property type="evidence" value="ECO:0007669"/>
    <property type="project" value="UniProtKB-KW"/>
</dbReference>
<protein>
    <submittedName>
        <fullName evidence="6">FAD-dependent oxidoreductase</fullName>
    </submittedName>
</protein>
<dbReference type="AlphaFoldDB" id="A0A5R8KC96"/>
<keyword evidence="3" id="KW-0560">Oxidoreductase</keyword>
<gene>
    <name evidence="6" type="ORF">FEM03_14380</name>
</gene>
<accession>A0A5R8KC96</accession>
<sequence length="484" mass="52035">MPSSPSASNRRRFLGSAIVGLATAPLLKTHSAEPSRTSTPSDGFTIPSENVPLTNDADVIVCGAGPAGIAAAITAARAGAKVRLFEWRGCLGGIWTAGLLGYFLDFDKPGLSKELRTKLDQRGAYTGHRPGSFSYDPEALKLLLEELCVEAGIQFQYHTRVAAAFKEGRQLTTIITDSKAGREAWRASVFIDTTGDGDLAAQAGCSFDLGDPAYGDGNSTVTCPCQPMSLNALLTVRNPEALREFIRFGNPLEGENTNDQKKNRIREIIETTGHFPSYSKPTLWHVKENLVFAMLNHEYGVKPFDAAAVTQATVNARKEMNKMVDGLRQLGGPWEGIQLVATAEQIGVRDGRRIAGRYTVTKDDVINGSRYDDGVTRATFSVDIHATTAEHNQKSATHATGIKVKPYDIPLRALIARDVDGLMMAGRCISGDFISHSSYRVTGNAVAMGEAAGATAAIAAKTKRQPHEVPWSEGKEQLTKIAAG</sequence>
<evidence type="ECO:0000313" key="6">
    <source>
        <dbReference type="EMBL" id="TLD69918.1"/>
    </source>
</evidence>
<comment type="caution">
    <text evidence="6">The sequence shown here is derived from an EMBL/GenBank/DDBJ whole genome shotgun (WGS) entry which is preliminary data.</text>
</comment>
<evidence type="ECO:0000256" key="2">
    <source>
        <dbReference type="ARBA" id="ARBA00022723"/>
    </source>
</evidence>
<keyword evidence="1" id="KW-0004">4Fe-4S</keyword>
<keyword evidence="4" id="KW-0408">Iron</keyword>
<dbReference type="PANTHER" id="PTHR43498:SF1">
    <property type="entry name" value="COB--COM HETERODISULFIDE REDUCTASE IRON-SULFUR SUBUNIT A"/>
    <property type="match status" value="1"/>
</dbReference>
<evidence type="ECO:0000256" key="5">
    <source>
        <dbReference type="ARBA" id="ARBA00023014"/>
    </source>
</evidence>
<dbReference type="PANTHER" id="PTHR43498">
    <property type="entry name" value="FERREDOXIN:COB-COM HETERODISULFIDE REDUCTASE SUBUNIT A"/>
    <property type="match status" value="1"/>
</dbReference>
<dbReference type="InterPro" id="IPR039650">
    <property type="entry name" value="HdrA-like"/>
</dbReference>
<dbReference type="EMBL" id="VAUV01000010">
    <property type="protein sequence ID" value="TLD69918.1"/>
    <property type="molecule type" value="Genomic_DNA"/>
</dbReference>
<keyword evidence="5" id="KW-0411">Iron-sulfur</keyword>
<organism evidence="6 7">
    <name type="scientific">Phragmitibacter flavus</name>
    <dbReference type="NCBI Taxonomy" id="2576071"/>
    <lineage>
        <taxon>Bacteria</taxon>
        <taxon>Pseudomonadati</taxon>
        <taxon>Verrucomicrobiota</taxon>
        <taxon>Verrucomicrobiia</taxon>
        <taxon>Verrucomicrobiales</taxon>
        <taxon>Verrucomicrobiaceae</taxon>
        <taxon>Phragmitibacter</taxon>
    </lineage>
</organism>
<dbReference type="InterPro" id="IPR036188">
    <property type="entry name" value="FAD/NAD-bd_sf"/>
</dbReference>
<dbReference type="Pfam" id="PF12831">
    <property type="entry name" value="FAD_oxidored"/>
    <property type="match status" value="1"/>
</dbReference>
<dbReference type="Gene3D" id="3.50.50.60">
    <property type="entry name" value="FAD/NAD(P)-binding domain"/>
    <property type="match status" value="1"/>
</dbReference>
<evidence type="ECO:0000256" key="3">
    <source>
        <dbReference type="ARBA" id="ARBA00023002"/>
    </source>
</evidence>
<keyword evidence="7" id="KW-1185">Reference proteome</keyword>
<dbReference type="Proteomes" id="UP000306196">
    <property type="component" value="Unassembled WGS sequence"/>
</dbReference>
<evidence type="ECO:0000313" key="7">
    <source>
        <dbReference type="Proteomes" id="UP000306196"/>
    </source>
</evidence>
<evidence type="ECO:0000256" key="1">
    <source>
        <dbReference type="ARBA" id="ARBA00022485"/>
    </source>
</evidence>
<proteinExistence type="predicted"/>
<dbReference type="GO" id="GO:0016491">
    <property type="term" value="F:oxidoreductase activity"/>
    <property type="evidence" value="ECO:0007669"/>
    <property type="project" value="UniProtKB-KW"/>
</dbReference>
<dbReference type="RefSeq" id="WP_138086973.1">
    <property type="nucleotide sequence ID" value="NZ_VAUV01000010.1"/>
</dbReference>
<reference evidence="6 7" key="1">
    <citation type="submission" date="2019-05" db="EMBL/GenBank/DDBJ databases">
        <title>Verrucobacter flavum gen. nov., sp. nov. a new member of the family Verrucomicrobiaceae.</title>
        <authorList>
            <person name="Szuroczki S."/>
            <person name="Abbaszade G."/>
            <person name="Szabo A."/>
            <person name="Felfoldi T."/>
            <person name="Schumann P."/>
            <person name="Boka K."/>
            <person name="Keki Z."/>
            <person name="Toumi M."/>
            <person name="Toth E."/>
        </authorList>
    </citation>
    <scope>NUCLEOTIDE SEQUENCE [LARGE SCALE GENOMIC DNA]</scope>
    <source>
        <strain evidence="6 7">MG-N-17</strain>
    </source>
</reference>
<dbReference type="SUPFAM" id="SSF51905">
    <property type="entry name" value="FAD/NAD(P)-binding domain"/>
    <property type="match status" value="1"/>
</dbReference>
<dbReference type="OrthoDB" id="177652at2"/>
<dbReference type="GO" id="GO:0051539">
    <property type="term" value="F:4 iron, 4 sulfur cluster binding"/>
    <property type="evidence" value="ECO:0007669"/>
    <property type="project" value="UniProtKB-KW"/>
</dbReference>
<name>A0A5R8KC96_9BACT</name>